<gene>
    <name evidence="1" type="ORF">HNR32_000759</name>
</gene>
<dbReference type="AlphaFoldDB" id="A0A840UJ32"/>
<sequence>MSREKISEYILFAASVVITTLKAIIEQKDSQENNKQK</sequence>
<proteinExistence type="predicted"/>
<dbReference type="Proteomes" id="UP000559117">
    <property type="component" value="Unassembled WGS sequence"/>
</dbReference>
<dbReference type="EMBL" id="JACHFH010000007">
    <property type="protein sequence ID" value="MBB5335627.1"/>
    <property type="molecule type" value="Genomic_DNA"/>
</dbReference>
<keyword evidence="2" id="KW-1185">Reference proteome</keyword>
<name>A0A840UJ32_9FIRM</name>
<evidence type="ECO:0000313" key="2">
    <source>
        <dbReference type="Proteomes" id="UP000559117"/>
    </source>
</evidence>
<protein>
    <submittedName>
        <fullName evidence="1">Uncharacterized protein</fullName>
    </submittedName>
</protein>
<comment type="caution">
    <text evidence="1">The sequence shown here is derived from an EMBL/GenBank/DDBJ whole genome shotgun (WGS) entry which is preliminary data.</text>
</comment>
<accession>A0A840UJ32</accession>
<evidence type="ECO:0000313" key="1">
    <source>
        <dbReference type="EMBL" id="MBB5335627.1"/>
    </source>
</evidence>
<organism evidence="1 2">
    <name type="scientific">Pectinatus brassicae</name>
    <dbReference type="NCBI Taxonomy" id="862415"/>
    <lineage>
        <taxon>Bacteria</taxon>
        <taxon>Bacillati</taxon>
        <taxon>Bacillota</taxon>
        <taxon>Negativicutes</taxon>
        <taxon>Selenomonadales</taxon>
        <taxon>Selenomonadaceae</taxon>
        <taxon>Pectinatus</taxon>
    </lineage>
</organism>
<reference evidence="1 2" key="1">
    <citation type="submission" date="2020-08" db="EMBL/GenBank/DDBJ databases">
        <title>Genomic Encyclopedia of Type Strains, Phase IV (KMG-IV): sequencing the most valuable type-strain genomes for metagenomic binning, comparative biology and taxonomic classification.</title>
        <authorList>
            <person name="Goeker M."/>
        </authorList>
    </citation>
    <scope>NUCLEOTIDE SEQUENCE [LARGE SCALE GENOMIC DNA]</scope>
    <source>
        <strain evidence="1 2">DSM 24661</strain>
    </source>
</reference>